<dbReference type="UniPathway" id="UPA00242"/>
<dbReference type="PROSITE" id="PS51748">
    <property type="entry name" value="HEXOKINASE_2"/>
    <property type="match status" value="1"/>
</dbReference>
<dbReference type="GO" id="GO:0006006">
    <property type="term" value="P:glucose metabolic process"/>
    <property type="evidence" value="ECO:0007669"/>
    <property type="project" value="TreeGrafter"/>
</dbReference>
<dbReference type="GO" id="GO:0005739">
    <property type="term" value="C:mitochondrion"/>
    <property type="evidence" value="ECO:0007669"/>
    <property type="project" value="TreeGrafter"/>
</dbReference>
<dbReference type="GO" id="GO:0019158">
    <property type="term" value="F:mannokinase activity"/>
    <property type="evidence" value="ECO:0007669"/>
    <property type="project" value="TreeGrafter"/>
</dbReference>
<dbReference type="GO" id="GO:0005536">
    <property type="term" value="F:D-glucose binding"/>
    <property type="evidence" value="ECO:0007669"/>
    <property type="project" value="InterPro"/>
</dbReference>
<dbReference type="InterPro" id="IPR001312">
    <property type="entry name" value="Hexokinase"/>
</dbReference>
<keyword evidence="4" id="KW-0067">ATP-binding</keyword>
<organism evidence="6 7">
    <name type="scientific">Collichthys lucidus</name>
    <name type="common">Big head croaker</name>
    <name type="synonym">Sciaena lucida</name>
    <dbReference type="NCBI Taxonomy" id="240159"/>
    <lineage>
        <taxon>Eukaryota</taxon>
        <taxon>Metazoa</taxon>
        <taxon>Chordata</taxon>
        <taxon>Craniata</taxon>
        <taxon>Vertebrata</taxon>
        <taxon>Euteleostomi</taxon>
        <taxon>Actinopterygii</taxon>
        <taxon>Neopterygii</taxon>
        <taxon>Teleostei</taxon>
        <taxon>Neoteleostei</taxon>
        <taxon>Acanthomorphata</taxon>
        <taxon>Eupercaria</taxon>
        <taxon>Sciaenidae</taxon>
        <taxon>Collichthys</taxon>
    </lineage>
</organism>
<dbReference type="AlphaFoldDB" id="A0A4U5UT85"/>
<feature type="domain" description="Hexokinase N-terminal" evidence="5">
    <location>
        <begin position="18"/>
        <end position="113"/>
    </location>
</feature>
<dbReference type="PANTHER" id="PTHR19443:SF3">
    <property type="entry name" value="HEXOKINASE-4"/>
    <property type="match status" value="1"/>
</dbReference>
<dbReference type="Pfam" id="PF00349">
    <property type="entry name" value="Hexokinase_1"/>
    <property type="match status" value="1"/>
</dbReference>
<dbReference type="GO" id="GO:0005524">
    <property type="term" value="F:ATP binding"/>
    <property type="evidence" value="ECO:0007669"/>
    <property type="project" value="UniProtKB-UniRule"/>
</dbReference>
<keyword evidence="7" id="KW-1185">Reference proteome</keyword>
<sequence>MVKMPCSYSSVVDKIFTVEQILSEFRLNKEELKEVMKRMQCEMERGLRVETHEEASVKMLPTYVCSTPEGSEVGDFLALDLGGTNFRVMLVKVGEDDERSFKVETKNQMYSIP</sequence>
<dbReference type="STRING" id="240159.A0A4U5UT85"/>
<comment type="pathway">
    <text evidence="1">Carbohydrate metabolism; hexose metabolism.</text>
</comment>
<dbReference type="GO" id="GO:0008865">
    <property type="term" value="F:fructokinase activity"/>
    <property type="evidence" value="ECO:0007669"/>
    <property type="project" value="TreeGrafter"/>
</dbReference>
<dbReference type="SUPFAM" id="SSF53067">
    <property type="entry name" value="Actin-like ATPase domain"/>
    <property type="match status" value="1"/>
</dbReference>
<comment type="similarity">
    <text evidence="4">Belongs to the hexokinase family.</text>
</comment>
<evidence type="ECO:0000256" key="2">
    <source>
        <dbReference type="ARBA" id="ARBA00044613"/>
    </source>
</evidence>
<reference evidence="6 7" key="1">
    <citation type="submission" date="2019-01" db="EMBL/GenBank/DDBJ databases">
        <title>Genome Assembly of Collichthys lucidus.</title>
        <authorList>
            <person name="Cai M."/>
            <person name="Xiao S."/>
        </authorList>
    </citation>
    <scope>NUCLEOTIDE SEQUENCE [LARGE SCALE GENOMIC DNA]</scope>
    <source>
        <strain evidence="6">JT15FE1705JMU</strain>
        <tissue evidence="6">Muscle</tissue>
    </source>
</reference>
<name>A0A4U5UT85_COLLU</name>
<dbReference type="InterPro" id="IPR043129">
    <property type="entry name" value="ATPase_NBD"/>
</dbReference>
<dbReference type="InterPro" id="IPR022672">
    <property type="entry name" value="Hexokinase_N"/>
</dbReference>
<dbReference type="PANTHER" id="PTHR19443">
    <property type="entry name" value="HEXOKINASE"/>
    <property type="match status" value="1"/>
</dbReference>
<protein>
    <recommendedName>
        <fullName evidence="4">Phosphotransferase</fullName>
        <ecNumber evidence="4">2.7.1.-</ecNumber>
    </recommendedName>
</protein>
<comment type="catalytic activity">
    <reaction evidence="3">
        <text>D-glucose + ATP = D-glucose 6-phosphate + ADP + H(+)</text>
        <dbReference type="Rhea" id="RHEA:17825"/>
        <dbReference type="ChEBI" id="CHEBI:4167"/>
        <dbReference type="ChEBI" id="CHEBI:15378"/>
        <dbReference type="ChEBI" id="CHEBI:30616"/>
        <dbReference type="ChEBI" id="CHEBI:61548"/>
        <dbReference type="ChEBI" id="CHEBI:456216"/>
        <dbReference type="EC" id="2.7.1.1"/>
    </reaction>
    <physiologicalReaction direction="left-to-right" evidence="3">
        <dbReference type="Rhea" id="RHEA:17826"/>
    </physiologicalReaction>
</comment>
<dbReference type="Gene3D" id="3.30.420.40">
    <property type="match status" value="1"/>
</dbReference>
<dbReference type="GO" id="GO:0004340">
    <property type="term" value="F:glucokinase activity"/>
    <property type="evidence" value="ECO:0007669"/>
    <property type="project" value="TreeGrafter"/>
</dbReference>
<dbReference type="EC" id="2.7.1.-" evidence="4"/>
<dbReference type="GO" id="GO:0050796">
    <property type="term" value="P:regulation of insulin secretion"/>
    <property type="evidence" value="ECO:0007669"/>
    <property type="project" value="TreeGrafter"/>
</dbReference>
<comment type="catalytic activity">
    <reaction evidence="2">
        <text>a D-hexose + ATP = a D-hexose 6-phosphate + ADP + H(+)</text>
        <dbReference type="Rhea" id="RHEA:22740"/>
        <dbReference type="ChEBI" id="CHEBI:4194"/>
        <dbReference type="ChEBI" id="CHEBI:15378"/>
        <dbReference type="ChEBI" id="CHEBI:30616"/>
        <dbReference type="ChEBI" id="CHEBI:229467"/>
        <dbReference type="ChEBI" id="CHEBI:456216"/>
        <dbReference type="EC" id="2.7.1.1"/>
    </reaction>
    <physiologicalReaction direction="left-to-right" evidence="2">
        <dbReference type="Rhea" id="RHEA:22741"/>
    </physiologicalReaction>
</comment>
<keyword evidence="4 6" id="KW-0418">Kinase</keyword>
<dbReference type="GO" id="GO:0006096">
    <property type="term" value="P:glycolytic process"/>
    <property type="evidence" value="ECO:0007669"/>
    <property type="project" value="UniProtKB-KW"/>
</dbReference>
<dbReference type="EMBL" id="CM014088">
    <property type="protein sequence ID" value="TKS78357.1"/>
    <property type="molecule type" value="Genomic_DNA"/>
</dbReference>
<accession>A0A4U5UT85</accession>
<proteinExistence type="inferred from homology"/>
<evidence type="ECO:0000313" key="6">
    <source>
        <dbReference type="EMBL" id="TKS78357.1"/>
    </source>
</evidence>
<gene>
    <name evidence="6" type="ORF">D9C73_012817</name>
</gene>
<dbReference type="GO" id="GO:0001678">
    <property type="term" value="P:intracellular glucose homeostasis"/>
    <property type="evidence" value="ECO:0007669"/>
    <property type="project" value="InterPro"/>
</dbReference>
<evidence type="ECO:0000256" key="3">
    <source>
        <dbReference type="ARBA" id="ARBA00048160"/>
    </source>
</evidence>
<evidence type="ECO:0000256" key="1">
    <source>
        <dbReference type="ARBA" id="ARBA00005028"/>
    </source>
</evidence>
<evidence type="ECO:0000259" key="5">
    <source>
        <dbReference type="Pfam" id="PF00349"/>
    </source>
</evidence>
<keyword evidence="4" id="KW-0547">Nucleotide-binding</keyword>
<evidence type="ECO:0000313" key="7">
    <source>
        <dbReference type="Proteomes" id="UP000298787"/>
    </source>
</evidence>
<dbReference type="Proteomes" id="UP000298787">
    <property type="component" value="Chromosome 11"/>
</dbReference>
<keyword evidence="4" id="KW-0324">Glycolysis</keyword>
<keyword evidence="4" id="KW-0808">Transferase</keyword>
<dbReference type="Gene3D" id="1.10.287.1250">
    <property type="match status" value="1"/>
</dbReference>
<dbReference type="GO" id="GO:0005829">
    <property type="term" value="C:cytosol"/>
    <property type="evidence" value="ECO:0007669"/>
    <property type="project" value="TreeGrafter"/>
</dbReference>
<evidence type="ECO:0000256" key="4">
    <source>
        <dbReference type="RuleBase" id="RU362007"/>
    </source>
</evidence>